<dbReference type="SMR" id="A0A179H099"/>
<organism evidence="2 4">
    <name type="scientific">Purpureocillium lilacinum</name>
    <name type="common">Paecilomyces lilacinus</name>
    <dbReference type="NCBI Taxonomy" id="33203"/>
    <lineage>
        <taxon>Eukaryota</taxon>
        <taxon>Fungi</taxon>
        <taxon>Dikarya</taxon>
        <taxon>Ascomycota</taxon>
        <taxon>Pezizomycotina</taxon>
        <taxon>Sordariomycetes</taxon>
        <taxon>Hypocreomycetidae</taxon>
        <taxon>Hypocreales</taxon>
        <taxon>Ophiocordycipitaceae</taxon>
        <taxon>Purpureocillium</taxon>
    </lineage>
</organism>
<dbReference type="EMBL" id="LSBI01000004">
    <property type="protein sequence ID" value="OAQ90448.1"/>
    <property type="molecule type" value="Genomic_DNA"/>
</dbReference>
<name>A0A179H099_PURLI</name>
<evidence type="ECO:0000313" key="2">
    <source>
        <dbReference type="EMBL" id="OAQ83667.1"/>
    </source>
</evidence>
<feature type="chain" id="PRO_5011877979" evidence="1">
    <location>
        <begin position="16"/>
        <end position="234"/>
    </location>
</feature>
<keyword evidence="1" id="KW-0732">Signal</keyword>
<dbReference type="STRING" id="33203.A0A179H099"/>
<accession>A0A179H099</accession>
<dbReference type="Gene3D" id="2.80.10.50">
    <property type="match status" value="1"/>
</dbReference>
<evidence type="ECO:0000313" key="3">
    <source>
        <dbReference type="EMBL" id="OAQ90448.1"/>
    </source>
</evidence>
<dbReference type="InterPro" id="IPR035992">
    <property type="entry name" value="Ricin_B-like_lectins"/>
</dbReference>
<gene>
    <name evidence="2" type="ORF">VFPBJ_02435</name>
    <name evidence="3" type="ORF">VFPFJ_04608</name>
</gene>
<dbReference type="OMA" id="NDAGSCL"/>
<dbReference type="Proteomes" id="UP000078240">
    <property type="component" value="Unassembled WGS sequence"/>
</dbReference>
<dbReference type="SUPFAM" id="SSF50370">
    <property type="entry name" value="Ricin B-like lectins"/>
    <property type="match status" value="1"/>
</dbReference>
<feature type="signal peptide" evidence="1">
    <location>
        <begin position="1"/>
        <end position="15"/>
    </location>
</feature>
<evidence type="ECO:0000313" key="4">
    <source>
        <dbReference type="Proteomes" id="UP000078240"/>
    </source>
</evidence>
<comment type="caution">
    <text evidence="2">The sequence shown here is derived from an EMBL/GenBank/DDBJ whole genome shotgun (WGS) entry which is preliminary data.</text>
</comment>
<dbReference type="Proteomes" id="UP000078340">
    <property type="component" value="Unassembled WGS sequence"/>
</dbReference>
<dbReference type="EMBL" id="LSBH01000002">
    <property type="protein sequence ID" value="OAQ83667.1"/>
    <property type="molecule type" value="Genomic_DNA"/>
</dbReference>
<proteinExistence type="predicted"/>
<keyword evidence="2" id="KW-0430">Lectin</keyword>
<dbReference type="GO" id="GO:0030246">
    <property type="term" value="F:carbohydrate binding"/>
    <property type="evidence" value="ECO:0007669"/>
    <property type="project" value="UniProtKB-KW"/>
</dbReference>
<dbReference type="AlphaFoldDB" id="A0A179H099"/>
<sequence length="234" mass="25055">MRASLLLLAPILAVAQRFAPRSVDKLDDDAFNQAQQNDQGATRHLSNVPIKTSDGLCLFVDKLSGDSRANLTPVQITQCSNGASGQGWDLITKGAHNDQPGQMLVVSNLTRACLNYDNDADQIYLFSCGGRADGSGTVAESQLFLFEGGVGPLTLKPKNGAHTCLLGTGNYVNVTKCSGAVNQMFTFGGATHLVESIDVGTIQPWLQIYVMLHLFVLERLSEPTGQYEVVQAPA</sequence>
<reference evidence="2 4" key="1">
    <citation type="submission" date="2016-01" db="EMBL/GenBank/DDBJ databases">
        <title>Biosynthesis of antibiotic leucinostatins and their inhibition on Phytophthora in bio-control Purpureocillium lilacinum.</title>
        <authorList>
            <person name="Wang G."/>
            <person name="Liu Z."/>
            <person name="Lin R."/>
            <person name="Li E."/>
            <person name="Mao Z."/>
            <person name="Ling J."/>
            <person name="Yin W."/>
            <person name="Xie B."/>
        </authorList>
    </citation>
    <scope>NUCLEOTIDE SEQUENCE [LARGE SCALE GENOMIC DNA]</scope>
    <source>
        <strain evidence="2">PLBJ-1</strain>
        <strain evidence="3">PLFJ-1</strain>
    </source>
</reference>
<protein>
    <submittedName>
        <fullName evidence="2">Ricin-type beta-trefoil lectin domain-containing protein</fullName>
    </submittedName>
</protein>
<dbReference type="PROSITE" id="PS50231">
    <property type="entry name" value="RICIN_B_LECTIN"/>
    <property type="match status" value="1"/>
</dbReference>
<evidence type="ECO:0000256" key="1">
    <source>
        <dbReference type="SAM" id="SignalP"/>
    </source>
</evidence>